<keyword evidence="3" id="KW-0964">Secreted</keyword>
<dbReference type="KEGG" id="psoj:PHYSODRAFT_506434"/>
<evidence type="ECO:0000256" key="1">
    <source>
        <dbReference type="ARBA" id="ARBA00004340"/>
    </source>
</evidence>
<evidence type="ECO:0000256" key="2">
    <source>
        <dbReference type="ARBA" id="ARBA00004613"/>
    </source>
</evidence>
<feature type="domain" description="Crinkler effector protein N-terminal" evidence="4">
    <location>
        <begin position="10"/>
        <end position="124"/>
    </location>
</feature>
<evidence type="ECO:0000313" key="6">
    <source>
        <dbReference type="Proteomes" id="UP000002640"/>
    </source>
</evidence>
<dbReference type="GeneID" id="20658614"/>
<reference evidence="5 6" key="1">
    <citation type="journal article" date="2006" name="Science">
        <title>Phytophthora genome sequences uncover evolutionary origins and mechanisms of pathogenesis.</title>
        <authorList>
            <person name="Tyler B.M."/>
            <person name="Tripathy S."/>
            <person name="Zhang X."/>
            <person name="Dehal P."/>
            <person name="Jiang R.H."/>
            <person name="Aerts A."/>
            <person name="Arredondo F.D."/>
            <person name="Baxter L."/>
            <person name="Bensasson D."/>
            <person name="Beynon J.L."/>
            <person name="Chapman J."/>
            <person name="Damasceno C.M."/>
            <person name="Dorrance A.E."/>
            <person name="Dou D."/>
            <person name="Dickerman A.W."/>
            <person name="Dubchak I.L."/>
            <person name="Garbelotto M."/>
            <person name="Gijzen M."/>
            <person name="Gordon S.G."/>
            <person name="Govers F."/>
            <person name="Grunwald N.J."/>
            <person name="Huang W."/>
            <person name="Ivors K.L."/>
            <person name="Jones R.W."/>
            <person name="Kamoun S."/>
            <person name="Krampis K."/>
            <person name="Lamour K.H."/>
            <person name="Lee M.K."/>
            <person name="McDonald W.H."/>
            <person name="Medina M."/>
            <person name="Meijer H.J."/>
            <person name="Nordberg E.K."/>
            <person name="Maclean D.J."/>
            <person name="Ospina-Giraldo M.D."/>
            <person name="Morris P.F."/>
            <person name="Phuntumart V."/>
            <person name="Putnam N.H."/>
            <person name="Rash S."/>
            <person name="Rose J.K."/>
            <person name="Sakihama Y."/>
            <person name="Salamov A.A."/>
            <person name="Savidor A."/>
            <person name="Scheuring C.F."/>
            <person name="Smith B.M."/>
            <person name="Sobral B.W."/>
            <person name="Terry A."/>
            <person name="Torto-Alalibo T.A."/>
            <person name="Win J."/>
            <person name="Xu Z."/>
            <person name="Zhang H."/>
            <person name="Grigoriev I.V."/>
            <person name="Rokhsar D.S."/>
            <person name="Boore J.L."/>
        </authorList>
    </citation>
    <scope>NUCLEOTIDE SEQUENCE [LARGE SCALE GENOMIC DNA]</scope>
    <source>
        <strain evidence="5 6">P6497</strain>
    </source>
</reference>
<gene>
    <name evidence="5" type="ORF">PHYSODRAFT_506434</name>
</gene>
<sequence>MPGTKLVAYIIVGNGLIFAVRIEGDARVSDLIKAIKETCPSTITCEAAAVTLYLARKGNNRWLKEKDPDAKKLAAGEIPSAIYDIIAGDEYQLQADDRVSNTAFDFPEVEDEEVEDDVIHVLVVLPGLTDRGTATEPHPIRKKRWDELNVGLNRNRVVEDEATASFDSDTLACISRVMGWFWYEQPRKRIGDEDKLRVLHGYLSILTKVLEISGDGRRRHLIFPVLACVCALFGEKARLLEKQTVIGNRVHGEAHFDFVLEYGGTNVYIIAPERSDFEQGVDQACVGAEVLADVNGLKKVYSIVTDFVEWYFLRSLDKKIERNRVVMLHVVNGTPTYESVKYVAERVYCMLSDDS</sequence>
<evidence type="ECO:0000259" key="4">
    <source>
        <dbReference type="Pfam" id="PF20147"/>
    </source>
</evidence>
<dbReference type="EMBL" id="JH159155">
    <property type="protein sequence ID" value="EGZ15646.1"/>
    <property type="molecule type" value="Genomic_DNA"/>
</dbReference>
<keyword evidence="6" id="KW-1185">Reference proteome</keyword>
<dbReference type="Proteomes" id="UP000002640">
    <property type="component" value="Unassembled WGS sequence"/>
</dbReference>
<dbReference type="GO" id="GO:0005576">
    <property type="term" value="C:extracellular region"/>
    <property type="evidence" value="ECO:0007669"/>
    <property type="project" value="UniProtKB-SubCell"/>
</dbReference>
<dbReference type="GO" id="GO:0043657">
    <property type="term" value="C:host cell"/>
    <property type="evidence" value="ECO:0007669"/>
    <property type="project" value="UniProtKB-SubCell"/>
</dbReference>
<evidence type="ECO:0000313" key="5">
    <source>
        <dbReference type="EMBL" id="EGZ15646.1"/>
    </source>
</evidence>
<dbReference type="Pfam" id="PF20147">
    <property type="entry name" value="Crinkler"/>
    <property type="match status" value="1"/>
</dbReference>
<dbReference type="InParanoid" id="G4ZM18"/>
<organism evidence="5 6">
    <name type="scientific">Phytophthora sojae (strain P6497)</name>
    <name type="common">Soybean stem and root rot agent</name>
    <name type="synonym">Phytophthora megasperma f. sp. glycines</name>
    <dbReference type="NCBI Taxonomy" id="1094619"/>
    <lineage>
        <taxon>Eukaryota</taxon>
        <taxon>Sar</taxon>
        <taxon>Stramenopiles</taxon>
        <taxon>Oomycota</taxon>
        <taxon>Peronosporomycetes</taxon>
        <taxon>Peronosporales</taxon>
        <taxon>Peronosporaceae</taxon>
        <taxon>Phytophthora</taxon>
    </lineage>
</organism>
<proteinExistence type="predicted"/>
<dbReference type="AlphaFoldDB" id="G4ZM18"/>
<protein>
    <recommendedName>
        <fullName evidence="4">Crinkler effector protein N-terminal domain-containing protein</fullName>
    </recommendedName>
</protein>
<dbReference type="InterPro" id="IPR045379">
    <property type="entry name" value="Crinkler_N"/>
</dbReference>
<dbReference type="RefSeq" id="XP_009529395.1">
    <property type="nucleotide sequence ID" value="XM_009531100.1"/>
</dbReference>
<evidence type="ECO:0000256" key="3">
    <source>
        <dbReference type="ARBA" id="ARBA00022525"/>
    </source>
</evidence>
<accession>G4ZM18</accession>
<comment type="subcellular location">
    <subcellularLocation>
        <location evidence="1">Host cell</location>
    </subcellularLocation>
    <subcellularLocation>
        <location evidence="2">Secreted</location>
    </subcellularLocation>
</comment>
<name>G4ZM18_PHYSP</name>